<proteinExistence type="predicted"/>
<dbReference type="InterPro" id="IPR000210">
    <property type="entry name" value="BTB/POZ_dom"/>
</dbReference>
<protein>
    <submittedName>
        <fullName evidence="5">Kelch-like protein 17</fullName>
    </submittedName>
</protein>
<dbReference type="AlphaFoldDB" id="A0A2H8TVC1"/>
<keyword evidence="2" id="KW-0677">Repeat</keyword>
<organism evidence="5">
    <name type="scientific">Melanaphis sacchari</name>
    <dbReference type="NCBI Taxonomy" id="742174"/>
    <lineage>
        <taxon>Eukaryota</taxon>
        <taxon>Metazoa</taxon>
        <taxon>Ecdysozoa</taxon>
        <taxon>Arthropoda</taxon>
        <taxon>Hexapoda</taxon>
        <taxon>Insecta</taxon>
        <taxon>Pterygota</taxon>
        <taxon>Neoptera</taxon>
        <taxon>Paraneoptera</taxon>
        <taxon>Hemiptera</taxon>
        <taxon>Sternorrhyncha</taxon>
        <taxon>Aphidomorpha</taxon>
        <taxon>Aphidoidea</taxon>
        <taxon>Aphididae</taxon>
        <taxon>Aphidini</taxon>
        <taxon>Melanaphis</taxon>
    </lineage>
</organism>
<dbReference type="PANTHER" id="PTHR24412:SF441">
    <property type="entry name" value="KELCH-LIKE PROTEIN 28"/>
    <property type="match status" value="1"/>
</dbReference>
<dbReference type="PROSITE" id="PS50097">
    <property type="entry name" value="BTB"/>
    <property type="match status" value="1"/>
</dbReference>
<keyword evidence="3" id="KW-0009">Actin-binding</keyword>
<name>A0A2H8TVC1_9HEMI</name>
<dbReference type="InterPro" id="IPR011333">
    <property type="entry name" value="SKP1/BTB/POZ_sf"/>
</dbReference>
<dbReference type="PANTHER" id="PTHR24412">
    <property type="entry name" value="KELCH PROTEIN"/>
    <property type="match status" value="1"/>
</dbReference>
<dbReference type="Gene3D" id="1.25.40.420">
    <property type="match status" value="1"/>
</dbReference>
<evidence type="ECO:0000256" key="3">
    <source>
        <dbReference type="ARBA" id="ARBA00023203"/>
    </source>
</evidence>
<evidence type="ECO:0000256" key="2">
    <source>
        <dbReference type="ARBA" id="ARBA00022737"/>
    </source>
</evidence>
<dbReference type="SUPFAM" id="SSF54695">
    <property type="entry name" value="POZ domain"/>
    <property type="match status" value="1"/>
</dbReference>
<dbReference type="SMART" id="SM00225">
    <property type="entry name" value="BTB"/>
    <property type="match status" value="1"/>
</dbReference>
<accession>A0A2H8TVC1</accession>
<keyword evidence="1" id="KW-0880">Kelch repeat</keyword>
<dbReference type="InterPro" id="IPR011705">
    <property type="entry name" value="BACK"/>
</dbReference>
<dbReference type="Pfam" id="PF07707">
    <property type="entry name" value="BACK"/>
    <property type="match status" value="1"/>
</dbReference>
<reference evidence="5" key="1">
    <citation type="submission" date="2017-10" db="EMBL/GenBank/DDBJ databases">
        <title>Transcriptome Assembly of Sugarcane Aphid Adults.</title>
        <authorList>
            <person name="Scully E.D."/>
            <person name="Palmer N.A."/>
            <person name="Geib S.M."/>
            <person name="Sarath G."/>
            <person name="Sattler S.E."/>
        </authorList>
    </citation>
    <scope>NUCLEOTIDE SEQUENCE</scope>
    <source>
        <tissue evidence="5">Whole body</tissue>
    </source>
</reference>
<dbReference type="SMART" id="SM00875">
    <property type="entry name" value="BACK"/>
    <property type="match status" value="1"/>
</dbReference>
<dbReference type="Pfam" id="PF00651">
    <property type="entry name" value="BTB"/>
    <property type="match status" value="1"/>
</dbReference>
<evidence type="ECO:0000259" key="4">
    <source>
        <dbReference type="PROSITE" id="PS50097"/>
    </source>
</evidence>
<sequence>MSVVSMDYSKFEQCQHYHSSFTKLNELLKEETSCDIILKTTNGNEIHAHKYVLSSCSEYFERMFIGGFVESTKDIIHIKDIDYKILKYLVDYMYTGKLIKITKNNVEAILNGADIFQIKKVQRRCVKFLSKTLRDDNCLMIKNIADLRLITDLSDYCLKYTLKNFLFISEHISFMGIDITYLKQLLESDDLSAKYEEDVYEVVIKWVKHDENDRKHSLPELLNLVRLALIQEHILEQEIKSEPLIYSNPECLKIVTKVIDHFNFKNGDSLSKIIKNVKPRIDSKKFRNKFRNRSEVVCKIPDSEHRSAINLLAYFDNRVSNNTDISKVEWDKKMNEINFLENWNEKWEDLCSTDEESDDD</sequence>
<dbReference type="EMBL" id="GFXV01006075">
    <property type="protein sequence ID" value="MBW17880.1"/>
    <property type="molecule type" value="Transcribed_RNA"/>
</dbReference>
<gene>
    <name evidence="5" type="primary">Klhl17_0</name>
</gene>
<feature type="domain" description="BTB" evidence="4">
    <location>
        <begin position="34"/>
        <end position="98"/>
    </location>
</feature>
<evidence type="ECO:0000256" key="1">
    <source>
        <dbReference type="ARBA" id="ARBA00022441"/>
    </source>
</evidence>
<evidence type="ECO:0000313" key="5">
    <source>
        <dbReference type="EMBL" id="MBW17880.1"/>
    </source>
</evidence>
<dbReference type="Gene3D" id="3.30.710.10">
    <property type="entry name" value="Potassium Channel Kv1.1, Chain A"/>
    <property type="match status" value="1"/>
</dbReference>
<dbReference type="FunFam" id="1.25.40.420:FF:000001">
    <property type="entry name" value="Kelch-like family member 12"/>
    <property type="match status" value="1"/>
</dbReference>
<dbReference type="OrthoDB" id="6604135at2759"/>